<feature type="repeat" description="WD" evidence="3">
    <location>
        <begin position="248"/>
        <end position="289"/>
    </location>
</feature>
<protein>
    <submittedName>
        <fullName evidence="5">Uncharacterized protein</fullName>
    </submittedName>
</protein>
<dbReference type="AlphaFoldDB" id="A0AAP0IHZ4"/>
<gene>
    <name evidence="5" type="ORF">Sjap_014745</name>
</gene>
<dbReference type="SMART" id="SM00320">
    <property type="entry name" value="WD40"/>
    <property type="match status" value="4"/>
</dbReference>
<dbReference type="Pfam" id="PF00400">
    <property type="entry name" value="WD40"/>
    <property type="match status" value="3"/>
</dbReference>
<dbReference type="Gene3D" id="2.130.10.10">
    <property type="entry name" value="YVTN repeat-like/Quinoprotein amine dehydrogenase"/>
    <property type="match status" value="2"/>
</dbReference>
<proteinExistence type="predicted"/>
<keyword evidence="6" id="KW-1185">Reference proteome</keyword>
<keyword evidence="2" id="KW-0677">Repeat</keyword>
<dbReference type="SUPFAM" id="SSF50978">
    <property type="entry name" value="WD40 repeat-like"/>
    <property type="match status" value="1"/>
</dbReference>
<dbReference type="InterPro" id="IPR019775">
    <property type="entry name" value="WD40_repeat_CS"/>
</dbReference>
<dbReference type="Proteomes" id="UP001417504">
    <property type="component" value="Unassembled WGS sequence"/>
</dbReference>
<evidence type="ECO:0000313" key="5">
    <source>
        <dbReference type="EMBL" id="KAK9115798.1"/>
    </source>
</evidence>
<dbReference type="InterPro" id="IPR020472">
    <property type="entry name" value="WD40_PAC1"/>
</dbReference>
<dbReference type="PROSITE" id="PS50294">
    <property type="entry name" value="WD_REPEATS_REGION"/>
    <property type="match status" value="2"/>
</dbReference>
<organism evidence="5 6">
    <name type="scientific">Stephania japonica</name>
    <dbReference type="NCBI Taxonomy" id="461633"/>
    <lineage>
        <taxon>Eukaryota</taxon>
        <taxon>Viridiplantae</taxon>
        <taxon>Streptophyta</taxon>
        <taxon>Embryophyta</taxon>
        <taxon>Tracheophyta</taxon>
        <taxon>Spermatophyta</taxon>
        <taxon>Magnoliopsida</taxon>
        <taxon>Ranunculales</taxon>
        <taxon>Menispermaceae</taxon>
        <taxon>Menispermoideae</taxon>
        <taxon>Cissampelideae</taxon>
        <taxon>Stephania</taxon>
    </lineage>
</organism>
<evidence type="ECO:0000256" key="4">
    <source>
        <dbReference type="SAM" id="MobiDB-lite"/>
    </source>
</evidence>
<dbReference type="EMBL" id="JBBNAE010000006">
    <property type="protein sequence ID" value="KAK9115798.1"/>
    <property type="molecule type" value="Genomic_DNA"/>
</dbReference>
<dbReference type="PANTHER" id="PTHR18763">
    <property type="entry name" value="WD-REPEAT PROTEIN 18"/>
    <property type="match status" value="1"/>
</dbReference>
<dbReference type="InterPro" id="IPR001680">
    <property type="entry name" value="WD40_rpt"/>
</dbReference>
<dbReference type="GO" id="GO:0005656">
    <property type="term" value="C:nuclear pre-replicative complex"/>
    <property type="evidence" value="ECO:0007669"/>
    <property type="project" value="TreeGrafter"/>
</dbReference>
<dbReference type="PROSITE" id="PS00678">
    <property type="entry name" value="WD_REPEATS_1"/>
    <property type="match status" value="2"/>
</dbReference>
<comment type="caution">
    <text evidence="5">The sequence shown here is derived from an EMBL/GenBank/DDBJ whole genome shotgun (WGS) entry which is preliminary data.</text>
</comment>
<evidence type="ECO:0000256" key="1">
    <source>
        <dbReference type="ARBA" id="ARBA00022574"/>
    </source>
</evidence>
<evidence type="ECO:0000256" key="3">
    <source>
        <dbReference type="PROSITE-ProRule" id="PRU00221"/>
    </source>
</evidence>
<name>A0AAP0IHZ4_9MAGN</name>
<dbReference type="PANTHER" id="PTHR18763:SF4">
    <property type="entry name" value="PROTEIN ROOT INITIATION DEFECTIVE 3-LIKE"/>
    <property type="match status" value="1"/>
</dbReference>
<reference evidence="5 6" key="1">
    <citation type="submission" date="2024-01" db="EMBL/GenBank/DDBJ databases">
        <title>Genome assemblies of Stephania.</title>
        <authorList>
            <person name="Yang L."/>
        </authorList>
    </citation>
    <scope>NUCLEOTIDE SEQUENCE [LARGE SCALE GENOMIC DNA]</scope>
    <source>
        <strain evidence="5">QJT</strain>
        <tissue evidence="5">Leaf</tissue>
    </source>
</reference>
<dbReference type="InterPro" id="IPR036322">
    <property type="entry name" value="WD40_repeat_dom_sf"/>
</dbReference>
<feature type="region of interest" description="Disordered" evidence="4">
    <location>
        <begin position="412"/>
        <end position="444"/>
    </location>
</feature>
<keyword evidence="1 3" id="KW-0853">WD repeat</keyword>
<dbReference type="PROSITE" id="PS50082">
    <property type="entry name" value="WD_REPEATS_2"/>
    <property type="match status" value="3"/>
</dbReference>
<dbReference type="InterPro" id="IPR045227">
    <property type="entry name" value="WDR18/Ipi3/RID3"/>
</dbReference>
<accession>A0AAP0IHZ4</accession>
<feature type="repeat" description="WD" evidence="3">
    <location>
        <begin position="153"/>
        <end position="196"/>
    </location>
</feature>
<dbReference type="InterPro" id="IPR015943">
    <property type="entry name" value="WD40/YVTN_repeat-like_dom_sf"/>
</dbReference>
<dbReference type="GO" id="GO:0006261">
    <property type="term" value="P:DNA-templated DNA replication"/>
    <property type="evidence" value="ECO:0007669"/>
    <property type="project" value="TreeGrafter"/>
</dbReference>
<dbReference type="GO" id="GO:0120330">
    <property type="term" value="C:rixosome complex"/>
    <property type="evidence" value="ECO:0007669"/>
    <property type="project" value="TreeGrafter"/>
</dbReference>
<evidence type="ECO:0000313" key="6">
    <source>
        <dbReference type="Proteomes" id="UP001417504"/>
    </source>
</evidence>
<sequence length="444" mass="48488">MKEALVVCSDKSLSAGVTVWDMETGDHLLHIPTCASPLHGLLCLNNHSIIASQPQSVLRNYSLEAIGPLSSTRDGLYLAGGAPSGNTFIWEVSSGRMVKKWSAHQRSISCLAFSMDGSLLVSGSDEGEICVWDLISLLDVADSGSVPSSFLSWLEHQSSITGLICTSGSSSSMLISSSLDGTCKVWDLFSGELMSIRTFTQPVNAIIIDREEQFLFSGCTDGRIFVSAVDNGLYVNAFATPEDQLMVLSEHKGPITALSFSLSGQFLTSASEDCTACLWDVKTFSVARRFNHKKGRITNIVIVPQSSLIVRGETSSRASHRPRVSLLEKYPQSVDNCKRTVAVLPSSLADNDITSDFRRWTPLSLQMKIETNVENRLHATTMAKHITDMNKQLRSQLLNLMLCRLSSSSQECTISPKGKKKKQKVSSSLPPTPPPENDEYDCLV</sequence>
<dbReference type="GO" id="GO:0006364">
    <property type="term" value="P:rRNA processing"/>
    <property type="evidence" value="ECO:0007669"/>
    <property type="project" value="TreeGrafter"/>
</dbReference>
<feature type="repeat" description="WD" evidence="3">
    <location>
        <begin position="101"/>
        <end position="134"/>
    </location>
</feature>
<evidence type="ECO:0000256" key="2">
    <source>
        <dbReference type="ARBA" id="ARBA00022737"/>
    </source>
</evidence>
<dbReference type="PRINTS" id="PR00320">
    <property type="entry name" value="GPROTEINBRPT"/>
</dbReference>